<dbReference type="Gene3D" id="3.30.710.10">
    <property type="entry name" value="Potassium Channel Kv1.1, Chain A"/>
    <property type="match status" value="1"/>
</dbReference>
<keyword evidence="2" id="KW-1185">Reference proteome</keyword>
<sequence>MDVDSQAPIVPGADLIRAEDLWFEDCGLIIQAEKTIFRVSRDHLAVHSPVFKDMLSLPTPKDSDMMLGCPFVALPDSAEDITVFLKALLYYDFFEPYPAPVSYAVLSAVLRMSHKYDVPALRKRALVHLSSQFPTSLHAYETLSSAENPPWVRELHTEGPDYHDIIVLARCLSLDWILPLAFYRVCEHSTEQSILKANYSMEDKVILFTACRTLEGSALTCMLDFLWPAVVPGCVSPQECSAERTYARRLKETVRIRPSTRAPSLPLHIWNPDDWDTFEVCEVCLAAMKAEYQEAKQAHWDSLPEMFGLPKWSELEKMKVEALS</sequence>
<protein>
    <submittedName>
        <fullName evidence="1">BTB domain-containing protein</fullName>
    </submittedName>
</protein>
<dbReference type="SUPFAM" id="SSF54695">
    <property type="entry name" value="POZ domain"/>
    <property type="match status" value="1"/>
</dbReference>
<name>A0AAV9Z2G4_9AGAR</name>
<reference evidence="1 2" key="1">
    <citation type="journal article" date="2024" name="J Genomics">
        <title>Draft genome sequencing and assembly of Favolaschia claudopus CIRM-BRFM 2984 isolated from oak limbs.</title>
        <authorList>
            <person name="Navarro D."/>
            <person name="Drula E."/>
            <person name="Chaduli D."/>
            <person name="Cazenave R."/>
            <person name="Ahrendt S."/>
            <person name="Wang J."/>
            <person name="Lipzen A."/>
            <person name="Daum C."/>
            <person name="Barry K."/>
            <person name="Grigoriev I.V."/>
            <person name="Favel A."/>
            <person name="Rosso M.N."/>
            <person name="Martin F."/>
        </authorList>
    </citation>
    <scope>NUCLEOTIDE SEQUENCE [LARGE SCALE GENOMIC DNA]</scope>
    <source>
        <strain evidence="1 2">CIRM-BRFM 2984</strain>
    </source>
</reference>
<dbReference type="AlphaFoldDB" id="A0AAV9Z2G4"/>
<dbReference type="Proteomes" id="UP001362999">
    <property type="component" value="Unassembled WGS sequence"/>
</dbReference>
<organism evidence="1 2">
    <name type="scientific">Favolaschia claudopus</name>
    <dbReference type="NCBI Taxonomy" id="2862362"/>
    <lineage>
        <taxon>Eukaryota</taxon>
        <taxon>Fungi</taxon>
        <taxon>Dikarya</taxon>
        <taxon>Basidiomycota</taxon>
        <taxon>Agaricomycotina</taxon>
        <taxon>Agaricomycetes</taxon>
        <taxon>Agaricomycetidae</taxon>
        <taxon>Agaricales</taxon>
        <taxon>Marasmiineae</taxon>
        <taxon>Mycenaceae</taxon>
        <taxon>Favolaschia</taxon>
    </lineage>
</organism>
<gene>
    <name evidence="1" type="ORF">R3P38DRAFT_3413643</name>
</gene>
<evidence type="ECO:0000313" key="1">
    <source>
        <dbReference type="EMBL" id="KAK6969113.1"/>
    </source>
</evidence>
<comment type="caution">
    <text evidence="1">The sequence shown here is derived from an EMBL/GenBank/DDBJ whole genome shotgun (WGS) entry which is preliminary data.</text>
</comment>
<proteinExistence type="predicted"/>
<dbReference type="EMBL" id="JAWWNJ010000233">
    <property type="protein sequence ID" value="KAK6969113.1"/>
    <property type="molecule type" value="Genomic_DNA"/>
</dbReference>
<dbReference type="InterPro" id="IPR011333">
    <property type="entry name" value="SKP1/BTB/POZ_sf"/>
</dbReference>
<evidence type="ECO:0000313" key="2">
    <source>
        <dbReference type="Proteomes" id="UP001362999"/>
    </source>
</evidence>
<accession>A0AAV9Z2G4</accession>